<dbReference type="GO" id="GO:0051015">
    <property type="term" value="F:actin filament binding"/>
    <property type="evidence" value="ECO:0007669"/>
    <property type="project" value="TreeGrafter"/>
</dbReference>
<evidence type="ECO:0000256" key="1">
    <source>
        <dbReference type="ARBA" id="ARBA00022574"/>
    </source>
</evidence>
<dbReference type="Proteomes" id="UP001303473">
    <property type="component" value="Unassembled WGS sequence"/>
</dbReference>
<dbReference type="InterPro" id="IPR015943">
    <property type="entry name" value="WD40/YVTN_repeat-like_dom_sf"/>
</dbReference>
<dbReference type="SUPFAM" id="SSF50960">
    <property type="entry name" value="TolB, C-terminal domain"/>
    <property type="match status" value="1"/>
</dbReference>
<dbReference type="GO" id="GO:0030042">
    <property type="term" value="P:actin filament depolymerization"/>
    <property type="evidence" value="ECO:0007669"/>
    <property type="project" value="TreeGrafter"/>
</dbReference>
<dbReference type="Gene3D" id="2.130.10.10">
    <property type="entry name" value="YVTN repeat-like/Quinoprotein amine dehydrogenase"/>
    <property type="match status" value="2"/>
</dbReference>
<dbReference type="PANTHER" id="PTHR19856:SF0">
    <property type="entry name" value="WD REPEAT-CONTAINING PROTEIN 1"/>
    <property type="match status" value="1"/>
</dbReference>
<dbReference type="AlphaFoldDB" id="A0AAN6S2B2"/>
<sequence length="613" mass="64672">MSIEIQKILAASPTTTRGQPTQLSCDPKGERIAYASGKSIYIRDIDNPERSKQYTGHTTTTTVARFSPSGFWVASGDVSGKVRVWDAVEAVNTKGEYAIISGRINDIAWDGDSQRVIAVGDGRERFGHCFTADSGNSVGEVSGHSKVVNAVAMRQQRPFRAATVSDDGSMCFLHGAPFKFANKAGGLHKGFVMGTAFSPDGSTLVTVGADRRIQLYDGKTGEPTIQVGEGVHTGSIFAVSWAPDSKRFVTASADQTVRVWSIDTPDRCVQSWRFGDEGAVSVNDQQVGVVWPHGRQDGIILSLSLSGDLNYLPLDRPNPIKVVQGHNKSVTALGAPDDSKTLVTGSFDGRICSWDVSTGVGSIVDGQSHSNQVTAFASDGRTVYSVGWDDTLRAIDPSANIFVGGSTKLSAQPKGVAAADKHIIVALNDGIAVHDASGDRKLLSKLDTDFTPTAIAAYGPFVAVGADNNAVRIYIVESGGKLKASEITLKNSTAQISALSFSKDGKHLAAGNASGKIVVYNASGSWEVATDRWSAHTARVLCIAWNEKGTHAVSGGLDTNVHVWSLAKPGTRVKAPNAHKDGVYGVAWVEGGDKVASTGGDAALKIWSVSGLQ</sequence>
<feature type="repeat" description="WD" evidence="4">
    <location>
        <begin position="576"/>
        <end position="613"/>
    </location>
</feature>
<evidence type="ECO:0000256" key="2">
    <source>
        <dbReference type="ARBA" id="ARBA00022737"/>
    </source>
</evidence>
<feature type="repeat" description="WD" evidence="4">
    <location>
        <begin position="188"/>
        <end position="226"/>
    </location>
</feature>
<dbReference type="GO" id="GO:0030864">
    <property type="term" value="C:cortical actin cytoskeleton"/>
    <property type="evidence" value="ECO:0007669"/>
    <property type="project" value="TreeGrafter"/>
</dbReference>
<accession>A0AAN6S2B2</accession>
<evidence type="ECO:0000313" key="5">
    <source>
        <dbReference type="EMBL" id="KAK3937909.1"/>
    </source>
</evidence>
<evidence type="ECO:0000313" key="6">
    <source>
        <dbReference type="Proteomes" id="UP001303473"/>
    </source>
</evidence>
<comment type="similarity">
    <text evidence="3">Belongs to the WD repeat AIP1 family.</text>
</comment>
<dbReference type="PRINTS" id="PR00320">
    <property type="entry name" value="GPROTEINBRPT"/>
</dbReference>
<dbReference type="InterPro" id="IPR036322">
    <property type="entry name" value="WD40_repeat_dom_sf"/>
</dbReference>
<comment type="caution">
    <text evidence="5">The sequence shown here is derived from an EMBL/GenBank/DDBJ whole genome shotgun (WGS) entry which is preliminary data.</text>
</comment>
<name>A0AAN6S2B2_9PEZI</name>
<dbReference type="FunFam" id="2.130.10.10:FF:000167">
    <property type="entry name" value="Actin-interacting protein 1"/>
    <property type="match status" value="1"/>
</dbReference>
<dbReference type="PROSITE" id="PS00678">
    <property type="entry name" value="WD_REPEATS_1"/>
    <property type="match status" value="1"/>
</dbReference>
<organism evidence="5 6">
    <name type="scientific">Diplogelasinospora grovesii</name>
    <dbReference type="NCBI Taxonomy" id="303347"/>
    <lineage>
        <taxon>Eukaryota</taxon>
        <taxon>Fungi</taxon>
        <taxon>Dikarya</taxon>
        <taxon>Ascomycota</taxon>
        <taxon>Pezizomycotina</taxon>
        <taxon>Sordariomycetes</taxon>
        <taxon>Sordariomycetidae</taxon>
        <taxon>Sordariales</taxon>
        <taxon>Diplogelasinosporaceae</taxon>
        <taxon>Diplogelasinospora</taxon>
    </lineage>
</organism>
<reference evidence="6" key="1">
    <citation type="journal article" date="2023" name="Mol. Phylogenet. Evol.">
        <title>Genome-scale phylogeny and comparative genomics of the fungal order Sordariales.</title>
        <authorList>
            <person name="Hensen N."/>
            <person name="Bonometti L."/>
            <person name="Westerberg I."/>
            <person name="Brannstrom I.O."/>
            <person name="Guillou S."/>
            <person name="Cros-Aarteil S."/>
            <person name="Calhoun S."/>
            <person name="Haridas S."/>
            <person name="Kuo A."/>
            <person name="Mondo S."/>
            <person name="Pangilinan J."/>
            <person name="Riley R."/>
            <person name="LaButti K."/>
            <person name="Andreopoulos B."/>
            <person name="Lipzen A."/>
            <person name="Chen C."/>
            <person name="Yan M."/>
            <person name="Daum C."/>
            <person name="Ng V."/>
            <person name="Clum A."/>
            <person name="Steindorff A."/>
            <person name="Ohm R.A."/>
            <person name="Martin F."/>
            <person name="Silar P."/>
            <person name="Natvig D.O."/>
            <person name="Lalanne C."/>
            <person name="Gautier V."/>
            <person name="Ament-Velasquez S.L."/>
            <person name="Kruys A."/>
            <person name="Hutchinson M.I."/>
            <person name="Powell A.J."/>
            <person name="Barry K."/>
            <person name="Miller A.N."/>
            <person name="Grigoriev I.V."/>
            <person name="Debuchy R."/>
            <person name="Gladieux P."/>
            <person name="Hiltunen Thoren M."/>
            <person name="Johannesson H."/>
        </authorList>
    </citation>
    <scope>NUCLEOTIDE SEQUENCE [LARGE SCALE GENOMIC DNA]</scope>
    <source>
        <strain evidence="6">CBS 340.73</strain>
    </source>
</reference>
<evidence type="ECO:0000256" key="4">
    <source>
        <dbReference type="PROSITE-ProRule" id="PRU00221"/>
    </source>
</evidence>
<evidence type="ECO:0000256" key="3">
    <source>
        <dbReference type="ARBA" id="ARBA00038366"/>
    </source>
</evidence>
<feature type="repeat" description="WD" evidence="4">
    <location>
        <begin position="533"/>
        <end position="566"/>
    </location>
</feature>
<dbReference type="SUPFAM" id="SSF50978">
    <property type="entry name" value="WD40 repeat-like"/>
    <property type="match status" value="1"/>
</dbReference>
<feature type="repeat" description="WD" evidence="4">
    <location>
        <begin position="54"/>
        <end position="86"/>
    </location>
</feature>
<keyword evidence="2" id="KW-0677">Repeat</keyword>
<dbReference type="PANTHER" id="PTHR19856">
    <property type="entry name" value="WD-REPEATCONTAINING PROTEIN WDR1"/>
    <property type="match status" value="1"/>
</dbReference>
<dbReference type="SMART" id="SM00320">
    <property type="entry name" value="WD40"/>
    <property type="match status" value="9"/>
</dbReference>
<dbReference type="PROSITE" id="PS50082">
    <property type="entry name" value="WD_REPEATS_2"/>
    <property type="match status" value="6"/>
</dbReference>
<feature type="repeat" description="WD" evidence="4">
    <location>
        <begin position="323"/>
        <end position="359"/>
    </location>
</feature>
<dbReference type="FunFam" id="2.130.10.10:FF:000102">
    <property type="entry name" value="Actin-interacting protein 1"/>
    <property type="match status" value="1"/>
</dbReference>
<dbReference type="EMBL" id="MU853842">
    <property type="protein sequence ID" value="KAK3937909.1"/>
    <property type="molecule type" value="Genomic_DNA"/>
</dbReference>
<gene>
    <name evidence="5" type="ORF">QBC46DRAFT_356260</name>
</gene>
<keyword evidence="6" id="KW-1185">Reference proteome</keyword>
<dbReference type="InterPro" id="IPR019775">
    <property type="entry name" value="WD40_repeat_CS"/>
</dbReference>
<protein>
    <submittedName>
        <fullName evidence="5">WD40-repeat-containing domain protein</fullName>
    </submittedName>
</protein>
<proteinExistence type="inferred from homology"/>
<dbReference type="Pfam" id="PF00400">
    <property type="entry name" value="WD40"/>
    <property type="match status" value="7"/>
</dbReference>
<dbReference type="InterPro" id="IPR020472">
    <property type="entry name" value="WD40_PAC1"/>
</dbReference>
<dbReference type="InterPro" id="IPR001680">
    <property type="entry name" value="WD40_rpt"/>
</dbReference>
<keyword evidence="1 4" id="KW-0853">WD repeat</keyword>
<feature type="repeat" description="WD" evidence="4">
    <location>
        <begin position="229"/>
        <end position="264"/>
    </location>
</feature>
<dbReference type="PROSITE" id="PS50294">
    <property type="entry name" value="WD_REPEATS_REGION"/>
    <property type="match status" value="5"/>
</dbReference>